<keyword evidence="3" id="KW-1185">Reference proteome</keyword>
<name>A0ABS7TJR9_9BACT</name>
<dbReference type="Proteomes" id="UP001139031">
    <property type="component" value="Unassembled WGS sequence"/>
</dbReference>
<feature type="transmembrane region" description="Helical" evidence="1">
    <location>
        <begin position="150"/>
        <end position="175"/>
    </location>
</feature>
<accession>A0ABS7TJR9</accession>
<gene>
    <name evidence="2" type="ORF">K7C98_04200</name>
</gene>
<comment type="caution">
    <text evidence="2">The sequence shown here is derived from an EMBL/GenBank/DDBJ whole genome shotgun (WGS) entry which is preliminary data.</text>
</comment>
<evidence type="ECO:0000313" key="3">
    <source>
        <dbReference type="Proteomes" id="UP001139031"/>
    </source>
</evidence>
<keyword evidence="1" id="KW-0472">Membrane</keyword>
<dbReference type="EMBL" id="JAIRAU010000001">
    <property type="protein sequence ID" value="MBZ5708446.1"/>
    <property type="molecule type" value="Genomic_DNA"/>
</dbReference>
<reference evidence="2" key="1">
    <citation type="submission" date="2021-08" db="EMBL/GenBank/DDBJ databases">
        <authorList>
            <person name="Stevens D.C."/>
        </authorList>
    </citation>
    <scope>NUCLEOTIDE SEQUENCE</scope>
    <source>
        <strain evidence="2">DSM 53165</strain>
    </source>
</reference>
<proteinExistence type="predicted"/>
<keyword evidence="1" id="KW-1133">Transmembrane helix</keyword>
<evidence type="ECO:0000256" key="1">
    <source>
        <dbReference type="SAM" id="Phobius"/>
    </source>
</evidence>
<protein>
    <submittedName>
        <fullName evidence="2">Uncharacterized protein</fullName>
    </submittedName>
</protein>
<sequence>MVALENLLLELFSATELRMWVAHTEIVKAHELPGEHVAFATLAHDFVQLALRRGRVDPALFAALHEVRPGRKDDIDRVSSLYESCAAQFQPSPAGDSALASVWHKRFRLTRSLLVGFAAAWLLTRAYPTLDVSKALITVERSLFKFLPLPYQRLGLLGVIAILFLCTCASGALAWRATRQRS</sequence>
<keyword evidence="1" id="KW-0812">Transmembrane</keyword>
<evidence type="ECO:0000313" key="2">
    <source>
        <dbReference type="EMBL" id="MBZ5708446.1"/>
    </source>
</evidence>
<organism evidence="2 3">
    <name type="scientific">Nannocystis pusilla</name>
    <dbReference type="NCBI Taxonomy" id="889268"/>
    <lineage>
        <taxon>Bacteria</taxon>
        <taxon>Pseudomonadati</taxon>
        <taxon>Myxococcota</taxon>
        <taxon>Polyangia</taxon>
        <taxon>Nannocystales</taxon>
        <taxon>Nannocystaceae</taxon>
        <taxon>Nannocystis</taxon>
    </lineage>
</organism>